<feature type="region of interest" description="Disordered" evidence="2">
    <location>
        <begin position="796"/>
        <end position="830"/>
    </location>
</feature>
<dbReference type="InterPro" id="IPR005018">
    <property type="entry name" value="DOMON_domain"/>
</dbReference>
<dbReference type="PANTHER" id="PTHR24036:SF13">
    <property type="entry name" value="PROTEIN SKELETOR, ISOFORMS D_E"/>
    <property type="match status" value="1"/>
</dbReference>
<feature type="compositionally biased region" description="Pro residues" evidence="2">
    <location>
        <begin position="951"/>
        <end position="967"/>
    </location>
</feature>
<dbReference type="PROSITE" id="PS51549">
    <property type="entry name" value="DM13"/>
    <property type="match status" value="2"/>
</dbReference>
<feature type="compositionally biased region" description="Polar residues" evidence="2">
    <location>
        <begin position="1259"/>
        <end position="1269"/>
    </location>
</feature>
<evidence type="ECO:0008006" key="8">
    <source>
        <dbReference type="Google" id="ProtNLM"/>
    </source>
</evidence>
<evidence type="ECO:0000256" key="2">
    <source>
        <dbReference type="SAM" id="MobiDB-lite"/>
    </source>
</evidence>
<feature type="signal peptide" evidence="3">
    <location>
        <begin position="1"/>
        <end position="20"/>
    </location>
</feature>
<feature type="domain" description="DM13" evidence="5">
    <location>
        <begin position="142"/>
        <end position="249"/>
    </location>
</feature>
<keyword evidence="3" id="KW-0732">Signal</keyword>
<dbReference type="InterPro" id="IPR052126">
    <property type="entry name" value="Spindle_Org/Thrombomodulin"/>
</dbReference>
<sequence>MRDALIGAFVLGFLAEQTNALQGYYGTKIGDLTELHHGVSGSVYAVDARTLFLKNFNYDGEGPAAYFYVGNTRAPNNKGAHRLRDERGRAGVLRRYRNEDITLSLPEGKTLRDIRWFSVWCDDFSVNFGDVQIRNDLDFPRPTKIAGLAGVHDVSSDNIVIVDAQTLLVPNFSYDGEAPDAKFWVGRGAAPTSQGIRIPDENGKETPLRRYDKKTIVLTLPGDLTVFDIGHFGVWCEAFTVDFGHVRIPDQINVPPSLKMLGISPQSKLNCEVLLDELAFEVRWAVAGESVVVQLVAKLDDGEYMSFGVSPNPQQSQMVGADVAVVWVDKATGKGYAQDYYLDAKSQCSGGRGSCPDTRITENSNSIRLLNAAMVNGYSIVTYQRPLRAADHLDLPVFTNASQAIIWAVGPLNQRYEVSYHSHYLKGNKLVDFGRQPFWNCPTPEADAKQPEQPQKLSAGSPGYGGGNRREDVGNSVQQQRPQLPATARPPAKPGAWDIPPIQCYEPEDGVFYAQMGPTGGKQGYPAITGHVGWGISWYINGLLIPEINVVRGKTYTFVVEGGLDPNVPAKYHPFYITDDPVGGYEHQTEDDRKNIRIFAGVHRSRTGKLIPTGVGRLCNWTPNPDGPPSDDYPSFGAYQRSLSLKCDVGEPGIITWTPDADTPDTVYYQCFTHRYLGWRINVHDACDVAQPSELDEVYAEPNEGISVEESIRHESKVLPADNFLQQHENFLQKHELDLIKHHKMTADAKKEQQSFDINLEENPEMTRIIEDGIRAAEELEEKLRANQTVESVNQTVPHQHHPAGHPGFVPGPHGPHRHPPPPGYPGSGKPILSTSGLPVYLRPPNSGPMFRPVKLPVRRPIGIERRPVHGSRQPTRPFVIPQPSMIVSHYQKPVAPLMRPFVAKGKMPIKAIAPILLLGEPTEIKPFRKGPSVEMMVAKPPKQISGGEPQRPPSSPGGPPFALPDMPPHLTMSLKKNEPVPITLPVRHTKPVKESLKPNIKPIFKTPLYDVPEAKVSYEGHVPSHGFEPSSVVVESGFKPIYRRKDDYDLEFEDNRAHGFLRRQDDDIDEAIESDALMIHGQDEPSRQSFEPMFIPSPLDSMAMAQVKPSAGAGRESATKRNVEILPDETADVVGEGQDAHGAANERVDPFYLPPIGSDGSVVSFDGKAVLDMSLVNGPSAISHQSDPLPPVGGAPGTKAEQLLRETPQFGPFRGEYPPIAAYLAPDTAAIYGTRGSSAVQPPVSEYANPLLPGGINAQDSSASSEHQSAGAGSPISTKLSIVKPVASSREDPIPYEDTDAETGRARSKRAAHHHPDHHGDSHDDGWQPMAGAGVVATGSSWSRVVLGIVFTVGSTLVFRQSGL</sequence>
<evidence type="ECO:0000313" key="7">
    <source>
        <dbReference type="Proteomes" id="UP000075885"/>
    </source>
</evidence>
<feature type="chain" id="PRO_5008130709" description="Protein Skeletor" evidence="3">
    <location>
        <begin position="21"/>
        <end position="1365"/>
    </location>
</feature>
<feature type="region of interest" description="Disordered" evidence="2">
    <location>
        <begin position="1238"/>
        <end position="1328"/>
    </location>
</feature>
<name>A0A182P093_9DIPT</name>
<dbReference type="PROSITE" id="PS50836">
    <property type="entry name" value="DOMON"/>
    <property type="match status" value="1"/>
</dbReference>
<dbReference type="CDD" id="cd09631">
    <property type="entry name" value="DOMON_DOH"/>
    <property type="match status" value="1"/>
</dbReference>
<feature type="compositionally biased region" description="Basic residues" evidence="2">
    <location>
        <begin position="1307"/>
        <end position="1318"/>
    </location>
</feature>
<dbReference type="EnsemblMetazoa" id="AEPI000325-RA">
    <property type="protein sequence ID" value="AEPI000325-PA"/>
    <property type="gene ID" value="AEPI000325"/>
</dbReference>
<dbReference type="VEuPathDB" id="VectorBase:AEPI000325"/>
<reference evidence="6" key="2">
    <citation type="submission" date="2020-05" db="UniProtKB">
        <authorList>
            <consortium name="EnsemblMetazoa"/>
        </authorList>
    </citation>
    <scope>IDENTIFICATION</scope>
    <source>
        <strain evidence="6">Epiroticus2</strain>
    </source>
</reference>
<keyword evidence="1" id="KW-0677">Repeat</keyword>
<reference evidence="7" key="1">
    <citation type="submission" date="2013-03" db="EMBL/GenBank/DDBJ databases">
        <title>The Genome Sequence of Anopheles epiroticus epiroticus2.</title>
        <authorList>
            <consortium name="The Broad Institute Genomics Platform"/>
            <person name="Neafsey D.E."/>
            <person name="Howell P."/>
            <person name="Walker B."/>
            <person name="Young S.K."/>
            <person name="Zeng Q."/>
            <person name="Gargeya S."/>
            <person name="Fitzgerald M."/>
            <person name="Haas B."/>
            <person name="Abouelleil A."/>
            <person name="Allen A.W."/>
            <person name="Alvarado L."/>
            <person name="Arachchi H.M."/>
            <person name="Berlin A.M."/>
            <person name="Chapman S.B."/>
            <person name="Gainer-Dewar J."/>
            <person name="Goldberg J."/>
            <person name="Griggs A."/>
            <person name="Gujja S."/>
            <person name="Hansen M."/>
            <person name="Howarth C."/>
            <person name="Imamovic A."/>
            <person name="Ireland A."/>
            <person name="Larimer J."/>
            <person name="McCowan C."/>
            <person name="Murphy C."/>
            <person name="Pearson M."/>
            <person name="Poon T.W."/>
            <person name="Priest M."/>
            <person name="Roberts A."/>
            <person name="Saif S."/>
            <person name="Shea T."/>
            <person name="Sisk P."/>
            <person name="Sykes S."/>
            <person name="Wortman J."/>
            <person name="Nusbaum C."/>
            <person name="Birren B."/>
        </authorList>
    </citation>
    <scope>NUCLEOTIDE SEQUENCE [LARGE SCALE GENOMIC DNA]</scope>
    <source>
        <strain evidence="7">Epiroticus2</strain>
    </source>
</reference>
<evidence type="ECO:0000259" key="5">
    <source>
        <dbReference type="PROSITE" id="PS51549"/>
    </source>
</evidence>
<feature type="domain" description="DM13" evidence="5">
    <location>
        <begin position="26"/>
        <end position="134"/>
    </location>
</feature>
<evidence type="ECO:0000313" key="6">
    <source>
        <dbReference type="EnsemblMetazoa" id="AEPI000325-PA"/>
    </source>
</evidence>
<dbReference type="Pfam" id="PF25489">
    <property type="entry name" value="At5g54830"/>
    <property type="match status" value="1"/>
</dbReference>
<organism evidence="6 7">
    <name type="scientific">Anopheles epiroticus</name>
    <dbReference type="NCBI Taxonomy" id="199890"/>
    <lineage>
        <taxon>Eukaryota</taxon>
        <taxon>Metazoa</taxon>
        <taxon>Ecdysozoa</taxon>
        <taxon>Arthropoda</taxon>
        <taxon>Hexapoda</taxon>
        <taxon>Insecta</taxon>
        <taxon>Pterygota</taxon>
        <taxon>Neoptera</taxon>
        <taxon>Endopterygota</taxon>
        <taxon>Diptera</taxon>
        <taxon>Nematocera</taxon>
        <taxon>Culicoidea</taxon>
        <taxon>Culicidae</taxon>
        <taxon>Anophelinae</taxon>
        <taxon>Anopheles</taxon>
    </lineage>
</organism>
<feature type="domain" description="DOMON" evidence="4">
    <location>
        <begin position="278"/>
        <end position="410"/>
    </location>
</feature>
<dbReference type="SMART" id="SM00686">
    <property type="entry name" value="DM13"/>
    <property type="match status" value="2"/>
</dbReference>
<dbReference type="InterPro" id="IPR045266">
    <property type="entry name" value="DOH_DOMON"/>
</dbReference>
<keyword evidence="7" id="KW-1185">Reference proteome</keyword>
<feature type="region of interest" description="Disordered" evidence="2">
    <location>
        <begin position="442"/>
        <end position="496"/>
    </location>
</feature>
<dbReference type="InterPro" id="IPR019545">
    <property type="entry name" value="DM13_domain"/>
</dbReference>
<evidence type="ECO:0000256" key="1">
    <source>
        <dbReference type="ARBA" id="ARBA00022737"/>
    </source>
</evidence>
<dbReference type="Proteomes" id="UP000075885">
    <property type="component" value="Unassembled WGS sequence"/>
</dbReference>
<dbReference type="Pfam" id="PF10517">
    <property type="entry name" value="DM13"/>
    <property type="match status" value="2"/>
</dbReference>
<accession>A0A182P093</accession>
<dbReference type="SMART" id="SM00664">
    <property type="entry name" value="DoH"/>
    <property type="match status" value="1"/>
</dbReference>
<dbReference type="InterPro" id="IPR057443">
    <property type="entry name" value="At5g54830-like"/>
</dbReference>
<proteinExistence type="predicted"/>
<dbReference type="Pfam" id="PF03351">
    <property type="entry name" value="DOMON"/>
    <property type="match status" value="1"/>
</dbReference>
<feature type="region of interest" description="Disordered" evidence="2">
    <location>
        <begin position="941"/>
        <end position="967"/>
    </location>
</feature>
<evidence type="ECO:0000259" key="4">
    <source>
        <dbReference type="PROSITE" id="PS50836"/>
    </source>
</evidence>
<protein>
    <recommendedName>
        <fullName evidence="8">Protein Skeletor</fullName>
    </recommendedName>
</protein>
<dbReference type="PANTHER" id="PTHR24036">
    <property type="entry name" value="SKELETOR-RELATED"/>
    <property type="match status" value="1"/>
</dbReference>
<evidence type="ECO:0000256" key="3">
    <source>
        <dbReference type="SAM" id="SignalP"/>
    </source>
</evidence>